<keyword evidence="9" id="KW-1185">Reference proteome</keyword>
<feature type="transmembrane region" description="Helical" evidence="7">
    <location>
        <begin position="102"/>
        <end position="120"/>
    </location>
</feature>
<accession>E9GST5</accession>
<keyword evidence="3" id="KW-0297">G-protein coupled receptor</keyword>
<keyword evidence="7" id="KW-0472">Membrane</keyword>
<dbReference type="GO" id="GO:0001609">
    <property type="term" value="F:G protein-coupled adenosine receptor activity"/>
    <property type="evidence" value="ECO:0000318"/>
    <property type="project" value="GO_Central"/>
</dbReference>
<comment type="subcellular location">
    <subcellularLocation>
        <location evidence="1">Cell membrane</location>
        <topology evidence="1">Multi-pass membrane protein</topology>
    </subcellularLocation>
</comment>
<dbReference type="AlphaFoldDB" id="E9GST5"/>
<proteinExistence type="predicted"/>
<protein>
    <submittedName>
        <fullName evidence="8">Uncharacterized protein</fullName>
    </submittedName>
</protein>
<evidence type="ECO:0000256" key="7">
    <source>
        <dbReference type="SAM" id="Phobius"/>
    </source>
</evidence>
<dbReference type="Proteomes" id="UP000000305">
    <property type="component" value="Unassembled WGS sequence"/>
</dbReference>
<evidence type="ECO:0000313" key="9">
    <source>
        <dbReference type="Proteomes" id="UP000000305"/>
    </source>
</evidence>
<evidence type="ECO:0000256" key="6">
    <source>
        <dbReference type="ARBA" id="ARBA00023224"/>
    </source>
</evidence>
<keyword evidence="5" id="KW-0325">Glycoprotein</keyword>
<feature type="transmembrane region" description="Helical" evidence="7">
    <location>
        <begin position="245"/>
        <end position="268"/>
    </location>
</feature>
<evidence type="ECO:0000256" key="4">
    <source>
        <dbReference type="ARBA" id="ARBA00023170"/>
    </source>
</evidence>
<gene>
    <name evidence="8" type="ORF">DAPPUDRAFT_247615</name>
</gene>
<keyword evidence="7" id="KW-0812">Transmembrane</keyword>
<dbReference type="HOGENOM" id="CLU_055342_0_0_1"/>
<reference evidence="8 9" key="1">
    <citation type="journal article" date="2011" name="Science">
        <title>The ecoresponsive genome of Daphnia pulex.</title>
        <authorList>
            <person name="Colbourne J.K."/>
            <person name="Pfrender M.E."/>
            <person name="Gilbert D."/>
            <person name="Thomas W.K."/>
            <person name="Tucker A."/>
            <person name="Oakley T.H."/>
            <person name="Tokishita S."/>
            <person name="Aerts A."/>
            <person name="Arnold G.J."/>
            <person name="Basu M.K."/>
            <person name="Bauer D.J."/>
            <person name="Caceres C.E."/>
            <person name="Carmel L."/>
            <person name="Casola C."/>
            <person name="Choi J.H."/>
            <person name="Detter J.C."/>
            <person name="Dong Q."/>
            <person name="Dusheyko S."/>
            <person name="Eads B.D."/>
            <person name="Frohlich T."/>
            <person name="Geiler-Samerotte K.A."/>
            <person name="Gerlach D."/>
            <person name="Hatcher P."/>
            <person name="Jogdeo S."/>
            <person name="Krijgsveld J."/>
            <person name="Kriventseva E.V."/>
            <person name="Kultz D."/>
            <person name="Laforsch C."/>
            <person name="Lindquist E."/>
            <person name="Lopez J."/>
            <person name="Manak J.R."/>
            <person name="Muller J."/>
            <person name="Pangilinan J."/>
            <person name="Patwardhan R.P."/>
            <person name="Pitluck S."/>
            <person name="Pritham E.J."/>
            <person name="Rechtsteiner A."/>
            <person name="Rho M."/>
            <person name="Rogozin I.B."/>
            <person name="Sakarya O."/>
            <person name="Salamov A."/>
            <person name="Schaack S."/>
            <person name="Shapiro H."/>
            <person name="Shiga Y."/>
            <person name="Skalitzky C."/>
            <person name="Smith Z."/>
            <person name="Souvorov A."/>
            <person name="Sung W."/>
            <person name="Tang Z."/>
            <person name="Tsuchiya D."/>
            <person name="Tu H."/>
            <person name="Vos H."/>
            <person name="Wang M."/>
            <person name="Wolf Y.I."/>
            <person name="Yamagata H."/>
            <person name="Yamada T."/>
            <person name="Ye Y."/>
            <person name="Shaw J.R."/>
            <person name="Andrews J."/>
            <person name="Crease T.J."/>
            <person name="Tang H."/>
            <person name="Lucas S.M."/>
            <person name="Robertson H.M."/>
            <person name="Bork P."/>
            <person name="Koonin E.V."/>
            <person name="Zdobnov E.M."/>
            <person name="Grigoriev I.V."/>
            <person name="Lynch M."/>
            <person name="Boore J.L."/>
        </authorList>
    </citation>
    <scope>NUCLEOTIDE SEQUENCE [LARGE SCALE GENOMIC DNA]</scope>
</reference>
<evidence type="ECO:0000256" key="5">
    <source>
        <dbReference type="ARBA" id="ARBA00023180"/>
    </source>
</evidence>
<evidence type="ECO:0000256" key="2">
    <source>
        <dbReference type="ARBA" id="ARBA00022475"/>
    </source>
</evidence>
<dbReference type="EMBL" id="GL732562">
    <property type="protein sequence ID" value="EFX77527.1"/>
    <property type="molecule type" value="Genomic_DNA"/>
</dbReference>
<keyword evidence="7" id="KW-1133">Transmembrane helix</keyword>
<dbReference type="GO" id="GO:0005886">
    <property type="term" value="C:plasma membrane"/>
    <property type="evidence" value="ECO:0000318"/>
    <property type="project" value="GO_Central"/>
</dbReference>
<dbReference type="KEGG" id="dpx:DAPPUDRAFT_247615"/>
<keyword evidence="4" id="KW-0675">Receptor</keyword>
<keyword evidence="2" id="KW-1003">Cell membrane</keyword>
<dbReference type="InParanoid" id="E9GST5"/>
<dbReference type="GO" id="GO:0007189">
    <property type="term" value="P:adenylate cyclase-activating G protein-coupled receptor signaling pathway"/>
    <property type="evidence" value="ECO:0000318"/>
    <property type="project" value="GO_Central"/>
</dbReference>
<evidence type="ECO:0000313" key="8">
    <source>
        <dbReference type="EMBL" id="EFX77527.1"/>
    </source>
</evidence>
<dbReference type="SUPFAM" id="SSF81321">
    <property type="entry name" value="Family A G protein-coupled receptor-like"/>
    <property type="match status" value="1"/>
</dbReference>
<sequence length="301" mass="34055">MDGNKSALANNITLVDMALELVTVLRRDFYLACRFVVLFYPVDYSILLICMSLAVLDRYLSIVRYDWYQANVTNRGAIVSITIASILDGLPVNLHLYCLLGFSWNLFLGIVCFVLHFKIFSETKTLIRRYVPKYRCKPVTIKFENKSFIRRPSNISSDVKLESNSTAEQVLFTIAENASGVRGENLSHLSQDSEIILPVVVHHRMDTDERVLICLHSPSTISTALNGFPGSLGALKISRFEVQAALNLSVNILSFWLCTFPVSCYAIVTYRCIQLEVNLDNILFSFLAIYNDRAVVDAKWT</sequence>
<organism evidence="8 9">
    <name type="scientific">Daphnia pulex</name>
    <name type="common">Water flea</name>
    <dbReference type="NCBI Taxonomy" id="6669"/>
    <lineage>
        <taxon>Eukaryota</taxon>
        <taxon>Metazoa</taxon>
        <taxon>Ecdysozoa</taxon>
        <taxon>Arthropoda</taxon>
        <taxon>Crustacea</taxon>
        <taxon>Branchiopoda</taxon>
        <taxon>Diplostraca</taxon>
        <taxon>Cladocera</taxon>
        <taxon>Anomopoda</taxon>
        <taxon>Daphniidae</taxon>
        <taxon>Daphnia</taxon>
    </lineage>
</organism>
<dbReference type="PANTHER" id="PTHR24246">
    <property type="entry name" value="OLFACTORY RECEPTOR AND ADENOSINE RECEPTOR"/>
    <property type="match status" value="1"/>
</dbReference>
<evidence type="ECO:0000256" key="3">
    <source>
        <dbReference type="ARBA" id="ARBA00023040"/>
    </source>
</evidence>
<feature type="transmembrane region" description="Helical" evidence="7">
    <location>
        <begin position="29"/>
        <end position="56"/>
    </location>
</feature>
<evidence type="ECO:0000256" key="1">
    <source>
        <dbReference type="ARBA" id="ARBA00004651"/>
    </source>
</evidence>
<dbReference type="GO" id="GO:0001973">
    <property type="term" value="P:G protein-coupled adenosine receptor signaling pathway"/>
    <property type="evidence" value="ECO:0000318"/>
    <property type="project" value="GO_Central"/>
</dbReference>
<keyword evidence="6" id="KW-0807">Transducer</keyword>
<name>E9GST5_DAPPU</name>
<dbReference type="PANTHER" id="PTHR24246:SF27">
    <property type="entry name" value="ADENOSINE RECEPTOR, ISOFORM A"/>
    <property type="match status" value="1"/>
</dbReference>